<keyword evidence="3" id="KW-1185">Reference proteome</keyword>
<dbReference type="SMART" id="SM00255">
    <property type="entry name" value="TIR"/>
    <property type="match status" value="1"/>
</dbReference>
<dbReference type="GO" id="GO:0007165">
    <property type="term" value="P:signal transduction"/>
    <property type="evidence" value="ECO:0007669"/>
    <property type="project" value="InterPro"/>
</dbReference>
<dbReference type="OrthoDB" id="883741at2"/>
<accession>A0A4R1RAQ2</accession>
<dbReference type="InterPro" id="IPR000157">
    <property type="entry name" value="TIR_dom"/>
</dbReference>
<comment type="caution">
    <text evidence="2">The sequence shown here is derived from an EMBL/GenBank/DDBJ whole genome shotgun (WGS) entry which is preliminary data.</text>
</comment>
<dbReference type="RefSeq" id="WP_132219420.1">
    <property type="nucleotide sequence ID" value="NZ_OX156936.1"/>
</dbReference>
<feature type="domain" description="TIR" evidence="1">
    <location>
        <begin position="113"/>
        <end position="253"/>
    </location>
</feature>
<evidence type="ECO:0000313" key="3">
    <source>
        <dbReference type="Proteomes" id="UP000295455"/>
    </source>
</evidence>
<dbReference type="Pfam" id="PF13676">
    <property type="entry name" value="TIR_2"/>
    <property type="match status" value="1"/>
</dbReference>
<name>A0A4R1RAQ2_9FLAO</name>
<dbReference type="AlphaFoldDB" id="A0A4R1RAQ2"/>
<proteinExistence type="predicted"/>
<dbReference type="Gene3D" id="3.40.50.10140">
    <property type="entry name" value="Toll/interleukin-1 receptor homology (TIR) domain"/>
    <property type="match status" value="1"/>
</dbReference>
<protein>
    <submittedName>
        <fullName evidence="2">TIR domain-containing protein</fullName>
    </submittedName>
</protein>
<dbReference type="PROSITE" id="PS50104">
    <property type="entry name" value="TIR"/>
    <property type="match status" value="1"/>
</dbReference>
<dbReference type="Proteomes" id="UP000295455">
    <property type="component" value="Unassembled WGS sequence"/>
</dbReference>
<evidence type="ECO:0000259" key="1">
    <source>
        <dbReference type="PROSITE" id="PS50104"/>
    </source>
</evidence>
<sequence length="258" mass="30233">MEEEKIIRTEAKDFYEWKIKGSDRFNPIEDFHLIKSRLYDFYTTNSKAIFLDEIESIVKTDLQEHRDSAHGGKPKEGCGDEIIAEKLLFYIKQELETLPVIAHQKFESKDENIRDNVFVSYSHFDKEYLNDIQRHFKPFLGKINFWDDTKIQPGQQWKKEIEKAISKTKVAILLISTDFLGSEFITTKEIPPLLEAAEKNGAVILTVILKPCLFEEFDELNKYQAMNPPSRPISKMDDNEREELLVNLVRQTKKVLEK</sequence>
<reference evidence="2 3" key="1">
    <citation type="submission" date="2019-03" db="EMBL/GenBank/DDBJ databases">
        <title>Genomic Encyclopedia of Type Strains, Phase IV (KMG-IV): sequencing the most valuable type-strain genomes for metagenomic binning, comparative biology and taxonomic classification.</title>
        <authorList>
            <person name="Goeker M."/>
        </authorList>
    </citation>
    <scope>NUCLEOTIDE SEQUENCE [LARGE SCALE GENOMIC DNA]</scope>
    <source>
        <strain evidence="2 3">DSM 18792</strain>
    </source>
</reference>
<dbReference type="InterPro" id="IPR035897">
    <property type="entry name" value="Toll_tir_struct_dom_sf"/>
</dbReference>
<gene>
    <name evidence="2" type="ORF">EV196_11333</name>
</gene>
<dbReference type="SUPFAM" id="SSF52200">
    <property type="entry name" value="Toll/Interleukin receptor TIR domain"/>
    <property type="match status" value="1"/>
</dbReference>
<organism evidence="2 3">
    <name type="scientific">Mariniflexile fucanivorans</name>
    <dbReference type="NCBI Taxonomy" id="264023"/>
    <lineage>
        <taxon>Bacteria</taxon>
        <taxon>Pseudomonadati</taxon>
        <taxon>Bacteroidota</taxon>
        <taxon>Flavobacteriia</taxon>
        <taxon>Flavobacteriales</taxon>
        <taxon>Flavobacteriaceae</taxon>
        <taxon>Mariniflexile</taxon>
    </lineage>
</organism>
<dbReference type="EMBL" id="SLUP01000013">
    <property type="protein sequence ID" value="TCL62492.1"/>
    <property type="molecule type" value="Genomic_DNA"/>
</dbReference>
<evidence type="ECO:0000313" key="2">
    <source>
        <dbReference type="EMBL" id="TCL62492.1"/>
    </source>
</evidence>